<feature type="domain" description="Winged helix-turn-helix" evidence="1">
    <location>
        <begin position="11"/>
        <end position="76"/>
    </location>
</feature>
<evidence type="ECO:0000313" key="2">
    <source>
        <dbReference type="EMBL" id="OOS01141.1"/>
    </source>
</evidence>
<dbReference type="InterPro" id="IPR055245">
    <property type="entry name" value="HTH_proteobacteria"/>
</dbReference>
<dbReference type="EMBL" id="MUYB01000049">
    <property type="protein sequence ID" value="OOS01141.1"/>
    <property type="molecule type" value="Genomic_DNA"/>
</dbReference>
<dbReference type="OrthoDB" id="6387921at2"/>
<keyword evidence="3" id="KW-1185">Reference proteome</keyword>
<accession>A0A1T0AW13</accession>
<name>A0A1T0AW13_9PAST</name>
<dbReference type="STRING" id="123822.B0188_10160"/>
<evidence type="ECO:0000313" key="3">
    <source>
        <dbReference type="Proteomes" id="UP000190023"/>
    </source>
</evidence>
<protein>
    <recommendedName>
        <fullName evidence="1">Winged helix-turn-helix domain-containing protein</fullName>
    </recommendedName>
</protein>
<organism evidence="2 3">
    <name type="scientific">[Haemophilus] felis</name>
    <dbReference type="NCBI Taxonomy" id="123822"/>
    <lineage>
        <taxon>Bacteria</taxon>
        <taxon>Pseudomonadati</taxon>
        <taxon>Pseudomonadota</taxon>
        <taxon>Gammaproteobacteria</taxon>
        <taxon>Pasteurellales</taxon>
        <taxon>Pasteurellaceae</taxon>
    </lineage>
</organism>
<dbReference type="AlphaFoldDB" id="A0A1T0AW13"/>
<dbReference type="Proteomes" id="UP000190023">
    <property type="component" value="Unassembled WGS sequence"/>
</dbReference>
<gene>
    <name evidence="2" type="ORF">B0188_10160</name>
</gene>
<dbReference type="Pfam" id="PF14090">
    <property type="entry name" value="HTH_39"/>
    <property type="match status" value="1"/>
</dbReference>
<sequence>MNTIKDTSTATQRQEIIKALRLGSKSTIQFREEMGICSPAPRVKELRERGFDISTSYRQETDTAGVKHRIGVYTLIAEPETKGIGGK</sequence>
<reference evidence="2 3" key="1">
    <citation type="submission" date="2017-02" db="EMBL/GenBank/DDBJ databases">
        <title>Draft genome sequence of Haemophilus felis CCUG 31170 type strain.</title>
        <authorList>
            <person name="Engstrom-Jakobsson H."/>
            <person name="Salva-Serra F."/>
            <person name="Thorell K."/>
            <person name="Gonzales-Siles L."/>
            <person name="Karlsson R."/>
            <person name="Boulund F."/>
            <person name="Engstrand L."/>
            <person name="Kristiansson E."/>
            <person name="Moore E."/>
        </authorList>
    </citation>
    <scope>NUCLEOTIDE SEQUENCE [LARGE SCALE GENOMIC DNA]</scope>
    <source>
        <strain evidence="2 3">CCUG 31170</strain>
    </source>
</reference>
<evidence type="ECO:0000259" key="1">
    <source>
        <dbReference type="Pfam" id="PF14090"/>
    </source>
</evidence>
<proteinExistence type="predicted"/>
<comment type="caution">
    <text evidence="2">The sequence shown here is derived from an EMBL/GenBank/DDBJ whole genome shotgun (WGS) entry which is preliminary data.</text>
</comment>